<name>A0A918RDM2_9FLAO</name>
<organism evidence="1 2">
    <name type="scientific">Algibacter mikhailovii</name>
    <dbReference type="NCBI Taxonomy" id="425498"/>
    <lineage>
        <taxon>Bacteria</taxon>
        <taxon>Pseudomonadati</taxon>
        <taxon>Bacteroidota</taxon>
        <taxon>Flavobacteriia</taxon>
        <taxon>Flavobacteriales</taxon>
        <taxon>Flavobacteriaceae</taxon>
        <taxon>Algibacter</taxon>
    </lineage>
</organism>
<protein>
    <recommendedName>
        <fullName evidence="3">Lipoprotein</fullName>
    </recommendedName>
</protein>
<sequence>MKRLLTLFLILTIFSCERKEITKADLSFKLISWGSFYGAEREQIEKFEKLFDSIRKNPNAQKQDKELDDFFLRLKDKGLFTSPYINLRIGADSTLVVYLSETEYKKVKDFNHNDLQKRNKKVELELEIVKKDVDIYYAERILSVNEVDGQTYWKK</sequence>
<proteinExistence type="predicted"/>
<dbReference type="Proteomes" id="UP000636004">
    <property type="component" value="Unassembled WGS sequence"/>
</dbReference>
<reference evidence="1" key="1">
    <citation type="journal article" date="2014" name="Int. J. Syst. Evol. Microbiol.">
        <title>Complete genome sequence of Corynebacterium casei LMG S-19264T (=DSM 44701T), isolated from a smear-ripened cheese.</title>
        <authorList>
            <consortium name="US DOE Joint Genome Institute (JGI-PGF)"/>
            <person name="Walter F."/>
            <person name="Albersmeier A."/>
            <person name="Kalinowski J."/>
            <person name="Ruckert C."/>
        </authorList>
    </citation>
    <scope>NUCLEOTIDE SEQUENCE</scope>
    <source>
        <strain evidence="1">KCTC 12710</strain>
    </source>
</reference>
<dbReference type="EMBL" id="BMWZ01000014">
    <property type="protein sequence ID" value="GGZ94375.1"/>
    <property type="molecule type" value="Genomic_DNA"/>
</dbReference>
<dbReference type="AlphaFoldDB" id="A0A918RDM2"/>
<comment type="caution">
    <text evidence="1">The sequence shown here is derived from an EMBL/GenBank/DDBJ whole genome shotgun (WGS) entry which is preliminary data.</text>
</comment>
<gene>
    <name evidence="1" type="ORF">GCM10007028_35910</name>
</gene>
<evidence type="ECO:0008006" key="3">
    <source>
        <dbReference type="Google" id="ProtNLM"/>
    </source>
</evidence>
<dbReference type="PROSITE" id="PS51257">
    <property type="entry name" value="PROKAR_LIPOPROTEIN"/>
    <property type="match status" value="1"/>
</dbReference>
<evidence type="ECO:0000313" key="2">
    <source>
        <dbReference type="Proteomes" id="UP000636004"/>
    </source>
</evidence>
<accession>A0A918RDM2</accession>
<evidence type="ECO:0000313" key="1">
    <source>
        <dbReference type="EMBL" id="GGZ94375.1"/>
    </source>
</evidence>
<keyword evidence="2" id="KW-1185">Reference proteome</keyword>
<reference evidence="1" key="2">
    <citation type="submission" date="2020-09" db="EMBL/GenBank/DDBJ databases">
        <authorList>
            <person name="Sun Q."/>
            <person name="Kim S."/>
        </authorList>
    </citation>
    <scope>NUCLEOTIDE SEQUENCE</scope>
    <source>
        <strain evidence="1">KCTC 12710</strain>
    </source>
</reference>
<dbReference type="RefSeq" id="WP_189362828.1">
    <property type="nucleotide sequence ID" value="NZ_BMWZ01000014.1"/>
</dbReference>